<organism evidence="1 2">
    <name type="scientific">Tritrichomonas musculus</name>
    <dbReference type="NCBI Taxonomy" id="1915356"/>
    <lineage>
        <taxon>Eukaryota</taxon>
        <taxon>Metamonada</taxon>
        <taxon>Parabasalia</taxon>
        <taxon>Tritrichomonadida</taxon>
        <taxon>Tritrichomonadidae</taxon>
        <taxon>Tritrichomonas</taxon>
    </lineage>
</organism>
<dbReference type="EMBL" id="JAPFFF010000048">
    <property type="protein sequence ID" value="KAK8840059.1"/>
    <property type="molecule type" value="Genomic_DNA"/>
</dbReference>
<accession>A0ABR2H1H8</accession>
<name>A0ABR2H1H8_9EUKA</name>
<evidence type="ECO:0000313" key="1">
    <source>
        <dbReference type="EMBL" id="KAK8840059.1"/>
    </source>
</evidence>
<proteinExistence type="predicted"/>
<dbReference type="Proteomes" id="UP001470230">
    <property type="component" value="Unassembled WGS sequence"/>
</dbReference>
<reference evidence="1 2" key="1">
    <citation type="submission" date="2024-04" db="EMBL/GenBank/DDBJ databases">
        <title>Tritrichomonas musculus Genome.</title>
        <authorList>
            <person name="Alves-Ferreira E."/>
            <person name="Grigg M."/>
            <person name="Lorenzi H."/>
            <person name="Galac M."/>
        </authorList>
    </citation>
    <scope>NUCLEOTIDE SEQUENCE [LARGE SCALE GENOMIC DNA]</scope>
    <source>
        <strain evidence="1 2">EAF2021</strain>
    </source>
</reference>
<gene>
    <name evidence="1" type="ORF">M9Y10_030992</name>
</gene>
<keyword evidence="2" id="KW-1185">Reference proteome</keyword>
<evidence type="ECO:0000313" key="2">
    <source>
        <dbReference type="Proteomes" id="UP001470230"/>
    </source>
</evidence>
<comment type="caution">
    <text evidence="1">The sequence shown here is derived from an EMBL/GenBank/DDBJ whole genome shotgun (WGS) entry which is preliminary data.</text>
</comment>
<protein>
    <recommendedName>
        <fullName evidence="3">VIT domain-containing protein</fullName>
    </recommendedName>
</protein>
<sequence>MKFTNETHPISNFELKIGQGTNNKIGLHNLKVALDDVPYLIQLRPKEEAKKLFIDILQSDTSIPIYGTGNDSYAVMELPQILQNQEITVSMEFEMPLSMIAENVIGLTFPLTYPSSKNSEILSCSNFNFACKFNLLPLKHNSISSNPAGKLDLATSTYTIDHLDQNLSSISIMIDPNRPDAAASDINHIQCPNDVISLDNRCMCSGKYGMVTFIPPKNIKGREEDYSGQEFIFVVDCSGSMHGEEIKLAAQCLIFFF</sequence>
<evidence type="ECO:0008006" key="3">
    <source>
        <dbReference type="Google" id="ProtNLM"/>
    </source>
</evidence>